<keyword evidence="12" id="KW-1185">Reference proteome</keyword>
<dbReference type="GO" id="GO:0016020">
    <property type="term" value="C:membrane"/>
    <property type="evidence" value="ECO:0007669"/>
    <property type="project" value="UniProtKB-SubCell"/>
</dbReference>
<dbReference type="InterPro" id="IPR003599">
    <property type="entry name" value="Ig_sub"/>
</dbReference>
<dbReference type="PANTHER" id="PTHR46841:SF7">
    <property type="entry name" value="IG-LIKE DOMAIN-CONTAINING PROTEIN"/>
    <property type="match status" value="1"/>
</dbReference>
<comment type="subcellular location">
    <subcellularLocation>
        <location evidence="1">Membrane</location>
        <topology evidence="1">Single-pass membrane protein</topology>
    </subcellularLocation>
</comment>
<evidence type="ECO:0000256" key="7">
    <source>
        <dbReference type="ARBA" id="ARBA00023180"/>
    </source>
</evidence>
<dbReference type="GO" id="GO:0098632">
    <property type="term" value="F:cell-cell adhesion mediator activity"/>
    <property type="evidence" value="ECO:0007669"/>
    <property type="project" value="InterPro"/>
</dbReference>
<evidence type="ECO:0000256" key="2">
    <source>
        <dbReference type="ARBA" id="ARBA00022692"/>
    </source>
</evidence>
<dbReference type="SMART" id="SM00409">
    <property type="entry name" value="IG"/>
    <property type="match status" value="1"/>
</dbReference>
<dbReference type="Pfam" id="PF07686">
    <property type="entry name" value="V-set"/>
    <property type="match status" value="1"/>
</dbReference>
<dbReference type="PANTHER" id="PTHR46841">
    <property type="entry name" value="OX-2 MEMBRANE GLYCOPROTEIN"/>
    <property type="match status" value="1"/>
</dbReference>
<organism evidence="11 12">
    <name type="scientific">Clarias magur</name>
    <name type="common">Asian catfish</name>
    <name type="synonym">Macropteronotus magur</name>
    <dbReference type="NCBI Taxonomy" id="1594786"/>
    <lineage>
        <taxon>Eukaryota</taxon>
        <taxon>Metazoa</taxon>
        <taxon>Chordata</taxon>
        <taxon>Craniata</taxon>
        <taxon>Vertebrata</taxon>
        <taxon>Euteleostomi</taxon>
        <taxon>Actinopterygii</taxon>
        <taxon>Neopterygii</taxon>
        <taxon>Teleostei</taxon>
        <taxon>Ostariophysi</taxon>
        <taxon>Siluriformes</taxon>
        <taxon>Clariidae</taxon>
        <taxon>Clarias</taxon>
    </lineage>
</organism>
<keyword evidence="5 9" id="KW-0472">Membrane</keyword>
<dbReference type="AlphaFoldDB" id="A0A8J4U8V7"/>
<dbReference type="Pfam" id="PF08205">
    <property type="entry name" value="C2-set_2"/>
    <property type="match status" value="1"/>
</dbReference>
<evidence type="ECO:0000313" key="11">
    <source>
        <dbReference type="EMBL" id="KAF5902303.1"/>
    </source>
</evidence>
<dbReference type="GO" id="GO:0150079">
    <property type="term" value="P:negative regulation of neuroinflammatory response"/>
    <property type="evidence" value="ECO:0007669"/>
    <property type="project" value="TreeGrafter"/>
</dbReference>
<dbReference type="InterPro" id="IPR047164">
    <property type="entry name" value="OX2G-like"/>
</dbReference>
<evidence type="ECO:0000256" key="5">
    <source>
        <dbReference type="ARBA" id="ARBA00023136"/>
    </source>
</evidence>
<dbReference type="GO" id="GO:0043025">
    <property type="term" value="C:neuronal cell body"/>
    <property type="evidence" value="ECO:0007669"/>
    <property type="project" value="TreeGrafter"/>
</dbReference>
<proteinExistence type="predicted"/>
<dbReference type="Gene3D" id="2.60.40.10">
    <property type="entry name" value="Immunoglobulins"/>
    <property type="match status" value="2"/>
</dbReference>
<dbReference type="OrthoDB" id="9422141at2759"/>
<dbReference type="Proteomes" id="UP000727407">
    <property type="component" value="Unassembled WGS sequence"/>
</dbReference>
<protein>
    <submittedName>
        <fullName evidence="11">OX-2 membrane glycoprotein-like</fullName>
    </submittedName>
</protein>
<dbReference type="InterPro" id="IPR013106">
    <property type="entry name" value="Ig_V-set"/>
</dbReference>
<dbReference type="InterPro" id="IPR013162">
    <property type="entry name" value="CD80_C2-set"/>
</dbReference>
<accession>A0A8J4U8V7</accession>
<keyword evidence="2 9" id="KW-0812">Transmembrane</keyword>
<dbReference type="PROSITE" id="PS50835">
    <property type="entry name" value="IG_LIKE"/>
    <property type="match status" value="1"/>
</dbReference>
<dbReference type="GO" id="GO:0030424">
    <property type="term" value="C:axon"/>
    <property type="evidence" value="ECO:0007669"/>
    <property type="project" value="TreeGrafter"/>
</dbReference>
<evidence type="ECO:0000256" key="6">
    <source>
        <dbReference type="ARBA" id="ARBA00023157"/>
    </source>
</evidence>
<keyword evidence="7" id="KW-0325">Glycoprotein</keyword>
<keyword evidence="3" id="KW-0732">Signal</keyword>
<dbReference type="GO" id="GO:0034113">
    <property type="term" value="P:heterotypic cell-cell adhesion"/>
    <property type="evidence" value="ECO:0007669"/>
    <property type="project" value="TreeGrafter"/>
</dbReference>
<dbReference type="SUPFAM" id="SSF48726">
    <property type="entry name" value="Immunoglobulin"/>
    <property type="match status" value="2"/>
</dbReference>
<keyword evidence="8" id="KW-0393">Immunoglobulin domain</keyword>
<dbReference type="SMART" id="SM00406">
    <property type="entry name" value="IGv"/>
    <property type="match status" value="1"/>
</dbReference>
<evidence type="ECO:0000313" key="12">
    <source>
        <dbReference type="Proteomes" id="UP000727407"/>
    </source>
</evidence>
<evidence type="ECO:0000256" key="3">
    <source>
        <dbReference type="ARBA" id="ARBA00022729"/>
    </source>
</evidence>
<dbReference type="EMBL" id="QNUK01000093">
    <property type="protein sequence ID" value="KAF5902303.1"/>
    <property type="molecule type" value="Genomic_DNA"/>
</dbReference>
<feature type="domain" description="Ig-like" evidence="10">
    <location>
        <begin position="26"/>
        <end position="120"/>
    </location>
</feature>
<name>A0A8J4U8V7_CLAMG</name>
<keyword evidence="6" id="KW-1015">Disulfide bond</keyword>
<dbReference type="InterPro" id="IPR036179">
    <property type="entry name" value="Ig-like_dom_sf"/>
</dbReference>
<dbReference type="GO" id="GO:0009986">
    <property type="term" value="C:cell surface"/>
    <property type="evidence" value="ECO:0007669"/>
    <property type="project" value="TreeGrafter"/>
</dbReference>
<feature type="transmembrane region" description="Helical" evidence="9">
    <location>
        <begin position="227"/>
        <end position="249"/>
    </location>
</feature>
<sequence>MMVMSLYFTVCSAGILNRDRVNVTLGEDATLTCELPDADGVKQVIWQRREGEALRNMVSFTERSKPHVDDAFAGKVNVTVASIQRTTIVIKDVTFADEACYVCTFSVYPSGTERKTACLTVQGLSKITSQVSSKPKEKETVVSCSATGKSNTVISWRSEKNMSNYPSNNDTKQNGDNTVTITSNITIPLSEFSGKHVKCVVKSDNIERIENILVEKQMDEETPNTSRYYVCSVIVIISGVLVSCIAFLYHQRRK</sequence>
<evidence type="ECO:0000256" key="8">
    <source>
        <dbReference type="ARBA" id="ARBA00023319"/>
    </source>
</evidence>
<evidence type="ECO:0000256" key="1">
    <source>
        <dbReference type="ARBA" id="ARBA00004167"/>
    </source>
</evidence>
<feature type="non-terminal residue" evidence="11">
    <location>
        <position position="254"/>
    </location>
</feature>
<dbReference type="InterPro" id="IPR007110">
    <property type="entry name" value="Ig-like_dom"/>
</dbReference>
<reference evidence="11" key="1">
    <citation type="submission" date="2020-07" db="EMBL/GenBank/DDBJ databases">
        <title>Clarias magur genome sequencing, assembly and annotation.</title>
        <authorList>
            <person name="Kushwaha B."/>
            <person name="Kumar R."/>
            <person name="Das P."/>
            <person name="Joshi C.G."/>
            <person name="Kumar D."/>
            <person name="Nagpure N.S."/>
            <person name="Pandey M."/>
            <person name="Agarwal S."/>
            <person name="Srivastava S."/>
            <person name="Singh M."/>
            <person name="Sahoo L."/>
            <person name="Jayasankar P."/>
            <person name="Meher P.K."/>
            <person name="Koringa P.G."/>
            <person name="Iquebal M.A."/>
            <person name="Das S.P."/>
            <person name="Bit A."/>
            <person name="Patnaik S."/>
            <person name="Patel N."/>
            <person name="Shah T.M."/>
            <person name="Hinsu A."/>
            <person name="Jena J.K."/>
        </authorList>
    </citation>
    <scope>NUCLEOTIDE SEQUENCE</scope>
    <source>
        <strain evidence="11">CIFAMagur01</strain>
        <tissue evidence="11">Testis</tissue>
    </source>
</reference>
<comment type="caution">
    <text evidence="11">The sequence shown here is derived from an EMBL/GenBank/DDBJ whole genome shotgun (WGS) entry which is preliminary data.</text>
</comment>
<evidence type="ECO:0000256" key="4">
    <source>
        <dbReference type="ARBA" id="ARBA00022989"/>
    </source>
</evidence>
<keyword evidence="4 9" id="KW-1133">Transmembrane helix</keyword>
<gene>
    <name evidence="11" type="ORF">DAT39_007982</name>
</gene>
<dbReference type="InterPro" id="IPR013783">
    <property type="entry name" value="Ig-like_fold"/>
</dbReference>
<evidence type="ECO:0000259" key="10">
    <source>
        <dbReference type="PROSITE" id="PS50835"/>
    </source>
</evidence>
<evidence type="ECO:0000256" key="9">
    <source>
        <dbReference type="SAM" id="Phobius"/>
    </source>
</evidence>